<comment type="caution">
    <text evidence="2">The sequence shown here is derived from an EMBL/GenBank/DDBJ whole genome shotgun (WGS) entry which is preliminary data.</text>
</comment>
<feature type="region of interest" description="Disordered" evidence="1">
    <location>
        <begin position="220"/>
        <end position="239"/>
    </location>
</feature>
<protein>
    <recommendedName>
        <fullName evidence="4">Response regulatory domain-containing protein</fullName>
    </recommendedName>
</protein>
<evidence type="ECO:0000313" key="3">
    <source>
        <dbReference type="Proteomes" id="UP001596037"/>
    </source>
</evidence>
<feature type="compositionally biased region" description="Polar residues" evidence="1">
    <location>
        <begin position="13"/>
        <end position="26"/>
    </location>
</feature>
<evidence type="ECO:0000313" key="2">
    <source>
        <dbReference type="EMBL" id="MFC5495957.1"/>
    </source>
</evidence>
<reference evidence="3" key="1">
    <citation type="journal article" date="2019" name="Int. J. Syst. Evol. Microbiol.">
        <title>The Global Catalogue of Microorganisms (GCM) 10K type strain sequencing project: providing services to taxonomists for standard genome sequencing and annotation.</title>
        <authorList>
            <consortium name="The Broad Institute Genomics Platform"/>
            <consortium name="The Broad Institute Genome Sequencing Center for Infectious Disease"/>
            <person name="Wu L."/>
            <person name="Ma J."/>
        </authorList>
    </citation>
    <scope>NUCLEOTIDE SEQUENCE [LARGE SCALE GENOMIC DNA]</scope>
    <source>
        <strain evidence="3">CCUG 57401</strain>
    </source>
</reference>
<accession>A0ABW0N7P2</accession>
<feature type="region of interest" description="Disordered" evidence="1">
    <location>
        <begin position="1"/>
        <end position="58"/>
    </location>
</feature>
<evidence type="ECO:0008006" key="4">
    <source>
        <dbReference type="Google" id="ProtNLM"/>
    </source>
</evidence>
<evidence type="ECO:0000256" key="1">
    <source>
        <dbReference type="SAM" id="MobiDB-lite"/>
    </source>
</evidence>
<dbReference type="EMBL" id="JBHSMF010000002">
    <property type="protein sequence ID" value="MFC5495957.1"/>
    <property type="molecule type" value="Genomic_DNA"/>
</dbReference>
<dbReference type="Proteomes" id="UP001596037">
    <property type="component" value="Unassembled WGS sequence"/>
</dbReference>
<organism evidence="2 3">
    <name type="scientific">Caenimonas terrae</name>
    <dbReference type="NCBI Taxonomy" id="696074"/>
    <lineage>
        <taxon>Bacteria</taxon>
        <taxon>Pseudomonadati</taxon>
        <taxon>Pseudomonadota</taxon>
        <taxon>Betaproteobacteria</taxon>
        <taxon>Burkholderiales</taxon>
        <taxon>Comamonadaceae</taxon>
        <taxon>Caenimonas</taxon>
    </lineage>
</organism>
<name>A0ABW0N7P2_9BURK</name>
<sequence length="426" mass="45821">MTASLHPQPDKTIIQSEAQMSTTDTDNIAARADAEPGKGNLQRRWSDGVTPAPQGTDASAAWSMAQHWPTLVATLSEQAVESSNLILRALDFLVGAGRMRRAEAKALSDALYRMRDTSLRAQQITRLASGRIRQARDRVDLAELIRDQLESRRDEFVALNADVQSVLSPVDVLLDPPVAVSLVNNVVDWGLSFSKQVTLTLETPVWPAPARLLVRVATPPRTAQPAPGQHTGTWGTKERGRRLNDGLHWMLLRQMAASANLTVNRSGAEGAAILTIEFPKTFLSSDGLSSVELFEDDSGGETSLLNAWVLVIAADDKLRAAAMDTLRHAGIGVKSVGSLAEARALVAGGKPNALVVATDAMGTDFNSFKTEVMGQGGSCPVVEITDRPPSFHNSGFQGFEVAKVGREQIKKDLGPTVLFELAKAVY</sequence>
<dbReference type="RefSeq" id="WP_376847991.1">
    <property type="nucleotide sequence ID" value="NZ_JBHSMF010000002.1"/>
</dbReference>
<gene>
    <name evidence="2" type="ORF">ACFPOE_00280</name>
</gene>
<keyword evidence="3" id="KW-1185">Reference proteome</keyword>
<proteinExistence type="predicted"/>